<dbReference type="Pfam" id="PF00355">
    <property type="entry name" value="Rieske"/>
    <property type="match status" value="1"/>
</dbReference>
<dbReference type="SUPFAM" id="SSF55961">
    <property type="entry name" value="Bet v1-like"/>
    <property type="match status" value="1"/>
</dbReference>
<dbReference type="GO" id="GO:0051213">
    <property type="term" value="F:dioxygenase activity"/>
    <property type="evidence" value="ECO:0007669"/>
    <property type="project" value="UniProtKB-KW"/>
</dbReference>
<dbReference type="InterPro" id="IPR001663">
    <property type="entry name" value="Rng_hydr_dOase-A"/>
</dbReference>
<dbReference type="EMBL" id="JAESVB010000005">
    <property type="protein sequence ID" value="MCB8876212.1"/>
    <property type="molecule type" value="Genomic_DNA"/>
</dbReference>
<organism evidence="8 9">
    <name type="scientific">Acidisoma silvae</name>
    <dbReference type="NCBI Taxonomy" id="2802396"/>
    <lineage>
        <taxon>Bacteria</taxon>
        <taxon>Pseudomonadati</taxon>
        <taxon>Pseudomonadota</taxon>
        <taxon>Alphaproteobacteria</taxon>
        <taxon>Acetobacterales</taxon>
        <taxon>Acidocellaceae</taxon>
        <taxon>Acidisoma</taxon>
    </lineage>
</organism>
<evidence type="ECO:0000256" key="3">
    <source>
        <dbReference type="ARBA" id="ARBA00022723"/>
    </source>
</evidence>
<dbReference type="CDD" id="cd08884">
    <property type="entry name" value="RHO_alpha_C_GbcA-like"/>
    <property type="match status" value="1"/>
</dbReference>
<dbReference type="AlphaFoldDB" id="A0A964DZK0"/>
<dbReference type="PANTHER" id="PTHR43756">
    <property type="entry name" value="CHOLINE MONOOXYGENASE, CHLOROPLASTIC"/>
    <property type="match status" value="1"/>
</dbReference>
<dbReference type="Proteomes" id="UP000708298">
    <property type="component" value="Unassembled WGS sequence"/>
</dbReference>
<keyword evidence="8" id="KW-0223">Dioxygenase</keyword>
<sequence length="413" mass="45931">MMAEYGRIKAALEARPPRHSLPQYLYNDDAVFTFDQKAIFHRSWILIGFEVEFPTAGSYQSLKIGGAPILVIRGKDGVLRGFHNTCRHRGAELCPEGKGKSARLVCPYHQWTYDTAGKLIFAGRMGDDFNAADHGLAPVHVQTLEGTVYVCLAEDAPDFEPYAKAVAPMLAAHNLKDAKIAHEATLMEKANWKLVMENARECYHCAGRHPELAVTFPIYAKGNFETVSDHEANFDARMAELGLPSAPVEADWWQAARFPLNEGMVSMTMDGQPAVAKLMCPIGDGDIGSLRWALEPHSFCHSSGDFTFMFTCIPISTKETLVLGKWLVHKDAVEGVDYDLDNLVKLWDVTNMEDRDLCELNQRGVDSPAYRPGPYSEVAESLVLRFTDYYVTKALDYIDAVEGERQLAAMAAD</sequence>
<evidence type="ECO:0000259" key="7">
    <source>
        <dbReference type="PROSITE" id="PS51296"/>
    </source>
</evidence>
<feature type="domain" description="Rieske" evidence="7">
    <location>
        <begin position="44"/>
        <end position="150"/>
    </location>
</feature>
<protein>
    <submittedName>
        <fullName evidence="8">Aromatic ring-hydroxylating dioxygenase subunit alpha</fullName>
    </submittedName>
</protein>
<reference evidence="8" key="2">
    <citation type="submission" date="2021-01" db="EMBL/GenBank/DDBJ databases">
        <authorList>
            <person name="Mieszkin S."/>
            <person name="Pouder E."/>
            <person name="Alain K."/>
        </authorList>
    </citation>
    <scope>NUCLEOTIDE SEQUENCE</scope>
    <source>
        <strain evidence="8">HW T2.11</strain>
    </source>
</reference>
<keyword evidence="9" id="KW-1185">Reference proteome</keyword>
<dbReference type="Pfam" id="PF00848">
    <property type="entry name" value="Ring_hydroxyl_A"/>
    <property type="match status" value="1"/>
</dbReference>
<dbReference type="PANTHER" id="PTHR43756:SF5">
    <property type="entry name" value="CHOLINE MONOOXYGENASE, CHLOROPLASTIC"/>
    <property type="match status" value="1"/>
</dbReference>
<name>A0A964DZK0_9PROT</name>
<comment type="cofactor">
    <cofactor evidence="1">
        <name>Fe cation</name>
        <dbReference type="ChEBI" id="CHEBI:24875"/>
    </cofactor>
</comment>
<dbReference type="GO" id="GO:0005506">
    <property type="term" value="F:iron ion binding"/>
    <property type="evidence" value="ECO:0007669"/>
    <property type="project" value="InterPro"/>
</dbReference>
<comment type="caution">
    <text evidence="8">The sequence shown here is derived from an EMBL/GenBank/DDBJ whole genome shotgun (WGS) entry which is preliminary data.</text>
</comment>
<evidence type="ECO:0000256" key="4">
    <source>
        <dbReference type="ARBA" id="ARBA00023002"/>
    </source>
</evidence>
<evidence type="ECO:0000256" key="6">
    <source>
        <dbReference type="ARBA" id="ARBA00023014"/>
    </source>
</evidence>
<evidence type="ECO:0000256" key="5">
    <source>
        <dbReference type="ARBA" id="ARBA00023004"/>
    </source>
</evidence>
<dbReference type="InterPro" id="IPR017941">
    <property type="entry name" value="Rieske_2Fe-2S"/>
</dbReference>
<evidence type="ECO:0000313" key="8">
    <source>
        <dbReference type="EMBL" id="MCB8876212.1"/>
    </source>
</evidence>
<keyword evidence="2" id="KW-0001">2Fe-2S</keyword>
<evidence type="ECO:0000313" key="9">
    <source>
        <dbReference type="Proteomes" id="UP000708298"/>
    </source>
</evidence>
<gene>
    <name evidence="8" type="ORF">ASILVAE211_13550</name>
</gene>
<keyword evidence="3" id="KW-0479">Metal-binding</keyword>
<evidence type="ECO:0000256" key="1">
    <source>
        <dbReference type="ARBA" id="ARBA00001962"/>
    </source>
</evidence>
<dbReference type="InterPro" id="IPR015879">
    <property type="entry name" value="Ring_hydroxy_dOase_asu_C_dom"/>
</dbReference>
<evidence type="ECO:0000256" key="2">
    <source>
        <dbReference type="ARBA" id="ARBA00022714"/>
    </source>
</evidence>
<keyword evidence="6" id="KW-0411">Iron-sulfur</keyword>
<keyword evidence="5" id="KW-0408">Iron</keyword>
<dbReference type="SUPFAM" id="SSF50022">
    <property type="entry name" value="ISP domain"/>
    <property type="match status" value="1"/>
</dbReference>
<reference evidence="8" key="1">
    <citation type="journal article" date="2021" name="Microorganisms">
        <title>Acidisoma silvae sp. nov. and Acidisomacellulosilytica sp. nov., Two Acidophilic Bacteria Isolated from Decaying Wood, Hydrolyzing Cellulose and Producing Poly-3-hydroxybutyrate.</title>
        <authorList>
            <person name="Mieszkin S."/>
            <person name="Pouder E."/>
            <person name="Uroz S."/>
            <person name="Simon-Colin C."/>
            <person name="Alain K."/>
        </authorList>
    </citation>
    <scope>NUCLEOTIDE SEQUENCE</scope>
    <source>
        <strain evidence="8">HW T2.11</strain>
    </source>
</reference>
<accession>A0A964DZK0</accession>
<dbReference type="GO" id="GO:0051537">
    <property type="term" value="F:2 iron, 2 sulfur cluster binding"/>
    <property type="evidence" value="ECO:0007669"/>
    <property type="project" value="UniProtKB-KW"/>
</dbReference>
<dbReference type="Gene3D" id="3.90.380.10">
    <property type="entry name" value="Naphthalene 1,2-dioxygenase Alpha Subunit, Chain A, domain 1"/>
    <property type="match status" value="1"/>
</dbReference>
<dbReference type="InterPro" id="IPR036922">
    <property type="entry name" value="Rieske_2Fe-2S_sf"/>
</dbReference>
<dbReference type="PRINTS" id="PR00090">
    <property type="entry name" value="RNGDIOXGNASE"/>
</dbReference>
<dbReference type="PROSITE" id="PS51296">
    <property type="entry name" value="RIESKE"/>
    <property type="match status" value="1"/>
</dbReference>
<keyword evidence="4" id="KW-0560">Oxidoreductase</keyword>
<dbReference type="Gene3D" id="2.102.10.10">
    <property type="entry name" value="Rieske [2Fe-2S] iron-sulphur domain"/>
    <property type="match status" value="1"/>
</dbReference>
<dbReference type="CDD" id="cd03469">
    <property type="entry name" value="Rieske_RO_Alpha_N"/>
    <property type="match status" value="1"/>
</dbReference>
<proteinExistence type="predicted"/>